<organism evidence="1 2">
    <name type="scientific">Deinococcus detaillensis</name>
    <dbReference type="NCBI Taxonomy" id="2592048"/>
    <lineage>
        <taxon>Bacteria</taxon>
        <taxon>Thermotogati</taxon>
        <taxon>Deinococcota</taxon>
        <taxon>Deinococci</taxon>
        <taxon>Deinococcales</taxon>
        <taxon>Deinococcaceae</taxon>
        <taxon>Deinococcus</taxon>
    </lineage>
</organism>
<gene>
    <name evidence="1" type="ORF">FNU79_14055</name>
</gene>
<dbReference type="AlphaFoldDB" id="A0A553UPM0"/>
<dbReference type="Proteomes" id="UP000316092">
    <property type="component" value="Unassembled WGS sequence"/>
</dbReference>
<proteinExistence type="predicted"/>
<sequence>MQTNIQLANVRVHRLGLTDDFLLNLSDRAQTAKVDRTTPVSYNLLPNVSLEEAILDAWDDAHKTWVFTWNGNRRFWLRAELDALYFILYGIERGDVDYIMDTFPIVKRKDIAAHGSYRTKEAILSVYDELQTLGLERLGEYRSRMSGEAVAGGWEPEPEGVNA</sequence>
<evidence type="ECO:0000313" key="2">
    <source>
        <dbReference type="Proteomes" id="UP000316092"/>
    </source>
</evidence>
<keyword evidence="2" id="KW-1185">Reference proteome</keyword>
<accession>A0A553UPM0</accession>
<dbReference type="EMBL" id="VKDB01000018">
    <property type="protein sequence ID" value="TSA82164.1"/>
    <property type="molecule type" value="Genomic_DNA"/>
</dbReference>
<protein>
    <submittedName>
        <fullName evidence="1">Uncharacterized protein</fullName>
    </submittedName>
</protein>
<evidence type="ECO:0000313" key="1">
    <source>
        <dbReference type="EMBL" id="TSA82164.1"/>
    </source>
</evidence>
<comment type="caution">
    <text evidence="1">The sequence shown here is derived from an EMBL/GenBank/DDBJ whole genome shotgun (WGS) entry which is preliminary data.</text>
</comment>
<dbReference type="OrthoDB" id="9815272at2"/>
<reference evidence="1 2" key="1">
    <citation type="submission" date="2019-07" db="EMBL/GenBank/DDBJ databases">
        <title>Deinococcus detaillus sp. nov., isolated from humus soil in Antarctica.</title>
        <authorList>
            <person name="Zhang K."/>
        </authorList>
    </citation>
    <scope>NUCLEOTIDE SEQUENCE [LARGE SCALE GENOMIC DNA]</scope>
    <source>
        <strain evidence="1 2">H1</strain>
    </source>
</reference>
<name>A0A553UPM0_9DEIO</name>